<dbReference type="Proteomes" id="UP000799537">
    <property type="component" value="Unassembled WGS sequence"/>
</dbReference>
<evidence type="ECO:0000256" key="1">
    <source>
        <dbReference type="SAM" id="MobiDB-lite"/>
    </source>
</evidence>
<feature type="compositionally biased region" description="Polar residues" evidence="1">
    <location>
        <begin position="48"/>
        <end position="58"/>
    </location>
</feature>
<keyword evidence="3" id="KW-1185">Reference proteome</keyword>
<feature type="compositionally biased region" description="Polar residues" evidence="1">
    <location>
        <begin position="26"/>
        <end position="35"/>
    </location>
</feature>
<name>A0A6A6CJ14_ZASCE</name>
<dbReference type="AlphaFoldDB" id="A0A6A6CJ14"/>
<protein>
    <submittedName>
        <fullName evidence="2">Uncharacterized protein</fullName>
    </submittedName>
</protein>
<feature type="compositionally biased region" description="Basic and acidic residues" evidence="1">
    <location>
        <begin position="37"/>
        <end position="47"/>
    </location>
</feature>
<evidence type="ECO:0000313" key="2">
    <source>
        <dbReference type="EMBL" id="KAF2167224.1"/>
    </source>
</evidence>
<accession>A0A6A6CJ14</accession>
<sequence length="106" mass="11890">MTSHDWRAIRDSNKAIIDLRVTTIRSKTPAATSAAQGEKKPEAEKAKNQPSPTIVQSDGDNKDKYDPKGLHELRKLYDERDLGSEGDAEQLRWRLPVVVAPAKIRL</sequence>
<dbReference type="RefSeq" id="XP_033668113.1">
    <property type="nucleotide sequence ID" value="XM_033806433.1"/>
</dbReference>
<evidence type="ECO:0000313" key="3">
    <source>
        <dbReference type="Proteomes" id="UP000799537"/>
    </source>
</evidence>
<gene>
    <name evidence="2" type="ORF">M409DRAFT_22652</name>
</gene>
<dbReference type="EMBL" id="ML993594">
    <property type="protein sequence ID" value="KAF2167224.1"/>
    <property type="molecule type" value="Genomic_DNA"/>
</dbReference>
<proteinExistence type="predicted"/>
<feature type="region of interest" description="Disordered" evidence="1">
    <location>
        <begin position="26"/>
        <end position="68"/>
    </location>
</feature>
<dbReference type="GeneID" id="54559705"/>
<feature type="compositionally biased region" description="Basic and acidic residues" evidence="1">
    <location>
        <begin position="59"/>
        <end position="68"/>
    </location>
</feature>
<reference evidence="2" key="1">
    <citation type="journal article" date="2020" name="Stud. Mycol.">
        <title>101 Dothideomycetes genomes: a test case for predicting lifestyles and emergence of pathogens.</title>
        <authorList>
            <person name="Haridas S."/>
            <person name="Albert R."/>
            <person name="Binder M."/>
            <person name="Bloem J."/>
            <person name="Labutti K."/>
            <person name="Salamov A."/>
            <person name="Andreopoulos B."/>
            <person name="Baker S."/>
            <person name="Barry K."/>
            <person name="Bills G."/>
            <person name="Bluhm B."/>
            <person name="Cannon C."/>
            <person name="Castanera R."/>
            <person name="Culley D."/>
            <person name="Daum C."/>
            <person name="Ezra D."/>
            <person name="Gonzalez J."/>
            <person name="Henrissat B."/>
            <person name="Kuo A."/>
            <person name="Liang C."/>
            <person name="Lipzen A."/>
            <person name="Lutzoni F."/>
            <person name="Magnuson J."/>
            <person name="Mondo S."/>
            <person name="Nolan M."/>
            <person name="Ohm R."/>
            <person name="Pangilinan J."/>
            <person name="Park H.-J."/>
            <person name="Ramirez L."/>
            <person name="Alfaro M."/>
            <person name="Sun H."/>
            <person name="Tritt A."/>
            <person name="Yoshinaga Y."/>
            <person name="Zwiers L.-H."/>
            <person name="Turgeon B."/>
            <person name="Goodwin S."/>
            <person name="Spatafora J."/>
            <person name="Crous P."/>
            <person name="Grigoriev I."/>
        </authorList>
    </citation>
    <scope>NUCLEOTIDE SEQUENCE</scope>
    <source>
        <strain evidence="2">ATCC 36951</strain>
    </source>
</reference>
<organism evidence="2 3">
    <name type="scientific">Zasmidium cellare ATCC 36951</name>
    <dbReference type="NCBI Taxonomy" id="1080233"/>
    <lineage>
        <taxon>Eukaryota</taxon>
        <taxon>Fungi</taxon>
        <taxon>Dikarya</taxon>
        <taxon>Ascomycota</taxon>
        <taxon>Pezizomycotina</taxon>
        <taxon>Dothideomycetes</taxon>
        <taxon>Dothideomycetidae</taxon>
        <taxon>Mycosphaerellales</taxon>
        <taxon>Mycosphaerellaceae</taxon>
        <taxon>Zasmidium</taxon>
    </lineage>
</organism>